<dbReference type="Proteomes" id="UP001408789">
    <property type="component" value="Unassembled WGS sequence"/>
</dbReference>
<evidence type="ECO:0000313" key="2">
    <source>
        <dbReference type="Proteomes" id="UP001408789"/>
    </source>
</evidence>
<sequence length="172" mass="19647">MTMDPSKVEAITKWLRPTTFIEVRSFLDLAGYYQRFVEEFSILALPLTQLMRKGVRFVWNDEIERSFEEMKKRLVFDPILTLPTSSFRISVRFSSSNLTTTIRRFDRAAFPFGRRCHCSLKTDGAGAIKSSEEARKKKNGNGGFFVVRKGDIIGVYTNLIDRPERGGAPPVV</sequence>
<dbReference type="InterPro" id="IPR043502">
    <property type="entry name" value="DNA/RNA_pol_sf"/>
</dbReference>
<dbReference type="AlphaFoldDB" id="A0AAP0CGJ8"/>
<dbReference type="InterPro" id="IPR043128">
    <property type="entry name" value="Rev_trsase/Diguanyl_cyclase"/>
</dbReference>
<dbReference type="FunFam" id="3.30.70.270:FF:000020">
    <property type="entry name" value="Transposon Tf2-6 polyprotein-like Protein"/>
    <property type="match status" value="1"/>
</dbReference>
<name>A0AAP0CGJ8_9ASTR</name>
<keyword evidence="2" id="KW-1185">Reference proteome</keyword>
<dbReference type="EMBL" id="JBCNJP010000027">
    <property type="protein sequence ID" value="KAK9052884.1"/>
    <property type="molecule type" value="Genomic_DNA"/>
</dbReference>
<organism evidence="1 2">
    <name type="scientific">Deinandra increscens subsp. villosa</name>
    <dbReference type="NCBI Taxonomy" id="3103831"/>
    <lineage>
        <taxon>Eukaryota</taxon>
        <taxon>Viridiplantae</taxon>
        <taxon>Streptophyta</taxon>
        <taxon>Embryophyta</taxon>
        <taxon>Tracheophyta</taxon>
        <taxon>Spermatophyta</taxon>
        <taxon>Magnoliopsida</taxon>
        <taxon>eudicotyledons</taxon>
        <taxon>Gunneridae</taxon>
        <taxon>Pentapetalae</taxon>
        <taxon>asterids</taxon>
        <taxon>campanulids</taxon>
        <taxon>Asterales</taxon>
        <taxon>Asteraceae</taxon>
        <taxon>Asteroideae</taxon>
        <taxon>Heliantheae alliance</taxon>
        <taxon>Madieae</taxon>
        <taxon>Madiinae</taxon>
        <taxon>Deinandra</taxon>
    </lineage>
</organism>
<dbReference type="InterPro" id="IPR050951">
    <property type="entry name" value="Retrovirus_Pol_polyprotein"/>
</dbReference>
<accession>A0AAP0CGJ8</accession>
<dbReference type="PANTHER" id="PTHR37984">
    <property type="entry name" value="PROTEIN CBG26694"/>
    <property type="match status" value="1"/>
</dbReference>
<comment type="caution">
    <text evidence="1">The sequence shown here is derived from an EMBL/GenBank/DDBJ whole genome shotgun (WGS) entry which is preliminary data.</text>
</comment>
<proteinExistence type="predicted"/>
<dbReference type="SUPFAM" id="SSF56672">
    <property type="entry name" value="DNA/RNA polymerases"/>
    <property type="match status" value="1"/>
</dbReference>
<evidence type="ECO:0000313" key="1">
    <source>
        <dbReference type="EMBL" id="KAK9052884.1"/>
    </source>
</evidence>
<reference evidence="1 2" key="1">
    <citation type="submission" date="2024-04" db="EMBL/GenBank/DDBJ databases">
        <title>The reference genome of an endangered Asteraceae, Deinandra increscens subsp. villosa, native to the Central Coast of California.</title>
        <authorList>
            <person name="Guilliams M."/>
            <person name="Hasenstab-Lehman K."/>
            <person name="Meyer R."/>
            <person name="Mcevoy S."/>
        </authorList>
    </citation>
    <scope>NUCLEOTIDE SEQUENCE [LARGE SCALE GENOMIC DNA]</scope>
    <source>
        <tissue evidence="1">Leaf</tissue>
    </source>
</reference>
<protein>
    <submittedName>
        <fullName evidence="1">Uncharacterized protein</fullName>
    </submittedName>
</protein>
<dbReference type="Gene3D" id="3.30.70.270">
    <property type="match status" value="1"/>
</dbReference>
<gene>
    <name evidence="1" type="ORF">SSX86_029514</name>
</gene>
<dbReference type="PANTHER" id="PTHR37984:SF5">
    <property type="entry name" value="PROTEIN NYNRIN-LIKE"/>
    <property type="match status" value="1"/>
</dbReference>